<gene>
    <name evidence="2" type="ORF">QE152_g7404</name>
</gene>
<keyword evidence="3" id="KW-1185">Reference proteome</keyword>
<evidence type="ECO:0000256" key="1">
    <source>
        <dbReference type="SAM" id="MobiDB-lite"/>
    </source>
</evidence>
<feature type="compositionally biased region" description="Basic and acidic residues" evidence="1">
    <location>
        <begin position="22"/>
        <end position="33"/>
    </location>
</feature>
<comment type="caution">
    <text evidence="2">The sequence shown here is derived from an EMBL/GenBank/DDBJ whole genome shotgun (WGS) entry which is preliminary data.</text>
</comment>
<accession>A0AAW1ME49</accession>
<protein>
    <submittedName>
        <fullName evidence="2">Uncharacterized protein</fullName>
    </submittedName>
</protein>
<feature type="region of interest" description="Disordered" evidence="1">
    <location>
        <begin position="1"/>
        <end position="33"/>
    </location>
</feature>
<dbReference type="EMBL" id="JASPKY010000054">
    <property type="protein sequence ID" value="KAK9744886.1"/>
    <property type="molecule type" value="Genomic_DNA"/>
</dbReference>
<proteinExistence type="predicted"/>
<sequence length="126" mass="14519">MKEKEKYYPNSAPPNTGLIHIRPNDMQEEEGGKDTGLIHIRPNDMQEEEGGKESMFKWHGSGQNYSYLNFRKYEVEGMGVIPKMTLWTSLPKMKFLKPGKVFSKYEVEGMGVIPKMTLWTSLPKMS</sequence>
<organism evidence="2 3">
    <name type="scientific">Popillia japonica</name>
    <name type="common">Japanese beetle</name>
    <dbReference type="NCBI Taxonomy" id="7064"/>
    <lineage>
        <taxon>Eukaryota</taxon>
        <taxon>Metazoa</taxon>
        <taxon>Ecdysozoa</taxon>
        <taxon>Arthropoda</taxon>
        <taxon>Hexapoda</taxon>
        <taxon>Insecta</taxon>
        <taxon>Pterygota</taxon>
        <taxon>Neoptera</taxon>
        <taxon>Endopterygota</taxon>
        <taxon>Coleoptera</taxon>
        <taxon>Polyphaga</taxon>
        <taxon>Scarabaeiformia</taxon>
        <taxon>Scarabaeidae</taxon>
        <taxon>Rutelinae</taxon>
        <taxon>Popillia</taxon>
    </lineage>
</organism>
<dbReference type="Proteomes" id="UP001458880">
    <property type="component" value="Unassembled WGS sequence"/>
</dbReference>
<dbReference type="AlphaFoldDB" id="A0AAW1ME49"/>
<name>A0AAW1ME49_POPJA</name>
<evidence type="ECO:0000313" key="3">
    <source>
        <dbReference type="Proteomes" id="UP001458880"/>
    </source>
</evidence>
<reference evidence="2 3" key="1">
    <citation type="journal article" date="2024" name="BMC Genomics">
        <title>De novo assembly and annotation of Popillia japonica's genome with initial clues to its potential as an invasive pest.</title>
        <authorList>
            <person name="Cucini C."/>
            <person name="Boschi S."/>
            <person name="Funari R."/>
            <person name="Cardaioli E."/>
            <person name="Iannotti N."/>
            <person name="Marturano G."/>
            <person name="Paoli F."/>
            <person name="Bruttini M."/>
            <person name="Carapelli A."/>
            <person name="Frati F."/>
            <person name="Nardi F."/>
        </authorList>
    </citation>
    <scope>NUCLEOTIDE SEQUENCE [LARGE SCALE GENOMIC DNA]</scope>
    <source>
        <strain evidence="2">DMR45628</strain>
    </source>
</reference>
<evidence type="ECO:0000313" key="2">
    <source>
        <dbReference type="EMBL" id="KAK9744886.1"/>
    </source>
</evidence>